<evidence type="ECO:0000256" key="1">
    <source>
        <dbReference type="ARBA" id="ARBA00022679"/>
    </source>
</evidence>
<name>A0A415S831_MEDGN</name>
<organism evidence="3 4">
    <name type="scientific">Mediterraneibacter gnavus</name>
    <name type="common">Ruminococcus gnavus</name>
    <dbReference type="NCBI Taxonomy" id="33038"/>
    <lineage>
        <taxon>Bacteria</taxon>
        <taxon>Bacillati</taxon>
        <taxon>Bacillota</taxon>
        <taxon>Clostridia</taxon>
        <taxon>Lachnospirales</taxon>
        <taxon>Lachnospiraceae</taxon>
        <taxon>Mediterraneibacter</taxon>
    </lineage>
</organism>
<dbReference type="Gene3D" id="3.40.50.510">
    <property type="entry name" value="Phosphotransferase system, mannose-type IIA component"/>
    <property type="match status" value="1"/>
</dbReference>
<feature type="domain" description="PTS EIIA type-4" evidence="2">
    <location>
        <begin position="12"/>
        <end position="136"/>
    </location>
</feature>
<dbReference type="Pfam" id="PF03610">
    <property type="entry name" value="EIIA-man"/>
    <property type="match status" value="1"/>
</dbReference>
<gene>
    <name evidence="3" type="ORF">DWZ50_11905</name>
</gene>
<reference evidence="3 4" key="1">
    <citation type="submission" date="2018-08" db="EMBL/GenBank/DDBJ databases">
        <title>A genome reference for cultivated species of the human gut microbiota.</title>
        <authorList>
            <person name="Zou Y."/>
            <person name="Xue W."/>
            <person name="Luo G."/>
        </authorList>
    </citation>
    <scope>NUCLEOTIDE SEQUENCE [LARGE SCALE GENOMIC DNA]</scope>
    <source>
        <strain evidence="3 4">AF33-12</strain>
    </source>
</reference>
<evidence type="ECO:0000259" key="2">
    <source>
        <dbReference type="PROSITE" id="PS51096"/>
    </source>
</evidence>
<dbReference type="PANTHER" id="PTHR33799">
    <property type="entry name" value="PTS PERMEASE-RELATED-RELATED"/>
    <property type="match status" value="1"/>
</dbReference>
<dbReference type="InterPro" id="IPR051471">
    <property type="entry name" value="Bacterial_PTS_sugar_comp"/>
</dbReference>
<comment type="caution">
    <text evidence="3">The sequence shown here is derived from an EMBL/GenBank/DDBJ whole genome shotgun (WGS) entry which is preliminary data.</text>
</comment>
<dbReference type="SUPFAM" id="SSF53062">
    <property type="entry name" value="PTS system fructose IIA component-like"/>
    <property type="match status" value="1"/>
</dbReference>
<dbReference type="Proteomes" id="UP000285610">
    <property type="component" value="Unassembled WGS sequence"/>
</dbReference>
<dbReference type="InterPro" id="IPR036662">
    <property type="entry name" value="PTS_EIIA_man-typ_sf"/>
</dbReference>
<proteinExistence type="predicted"/>
<dbReference type="PROSITE" id="PS51096">
    <property type="entry name" value="PTS_EIIA_TYPE_4"/>
    <property type="match status" value="1"/>
</dbReference>
<accession>A0A415S831</accession>
<dbReference type="GO" id="GO:0009401">
    <property type="term" value="P:phosphoenolpyruvate-dependent sugar phosphotransferase system"/>
    <property type="evidence" value="ECO:0007669"/>
    <property type="project" value="InterPro"/>
</dbReference>
<keyword evidence="1" id="KW-0808">Transferase</keyword>
<dbReference type="GO" id="GO:0016740">
    <property type="term" value="F:transferase activity"/>
    <property type="evidence" value="ECO:0007669"/>
    <property type="project" value="UniProtKB-KW"/>
</dbReference>
<dbReference type="EMBL" id="QRQE01000029">
    <property type="protein sequence ID" value="RHM74025.1"/>
    <property type="molecule type" value="Genomic_DNA"/>
</dbReference>
<dbReference type="PANTHER" id="PTHR33799:SF1">
    <property type="entry name" value="PTS SYSTEM MANNOSE-SPECIFIC EIIAB COMPONENT-RELATED"/>
    <property type="match status" value="1"/>
</dbReference>
<evidence type="ECO:0000313" key="4">
    <source>
        <dbReference type="Proteomes" id="UP000285610"/>
    </source>
</evidence>
<dbReference type="GO" id="GO:0016020">
    <property type="term" value="C:membrane"/>
    <property type="evidence" value="ECO:0007669"/>
    <property type="project" value="InterPro"/>
</dbReference>
<dbReference type="InterPro" id="IPR004701">
    <property type="entry name" value="PTS_EIIA_man-typ"/>
</dbReference>
<sequence>MYLSRREKVDRIVPIFIISHGTLASSIKETAKLIIEMRDDIYCLELKEEESLEDFKCRLEKSILSLKDSNDEIIIVSDMPLATPFNAAVMLMKKYNIFHLTGMSMQMMTFLLQKDNSYMTAENLCRRALEQATEQTLYLNDLLKGEKNN</sequence>
<dbReference type="AlphaFoldDB" id="A0A415S831"/>
<evidence type="ECO:0000313" key="3">
    <source>
        <dbReference type="EMBL" id="RHM74025.1"/>
    </source>
</evidence>
<protein>
    <recommendedName>
        <fullName evidence="2">PTS EIIA type-4 domain-containing protein</fullName>
    </recommendedName>
</protein>